<reference evidence="2" key="1">
    <citation type="submission" date="2020-07" db="EMBL/GenBank/DDBJ databases">
        <title>Huge and variable diversity of episymbiotic CPR bacteria and DPANN archaea in groundwater ecosystems.</title>
        <authorList>
            <person name="He C.Y."/>
            <person name="Keren R."/>
            <person name="Whittaker M."/>
            <person name="Farag I.F."/>
            <person name="Doudna J."/>
            <person name="Cate J.H.D."/>
            <person name="Banfield J.F."/>
        </authorList>
    </citation>
    <scope>NUCLEOTIDE SEQUENCE</scope>
    <source>
        <strain evidence="2">NC_groundwater_1664_Pr3_B-0.1um_52_9</strain>
    </source>
</reference>
<protein>
    <submittedName>
        <fullName evidence="2">Zinc ribbon domain-containing protein</fullName>
    </submittedName>
</protein>
<proteinExistence type="predicted"/>
<organism evidence="2 3">
    <name type="scientific">Desulfomonile tiedjei</name>
    <dbReference type="NCBI Taxonomy" id="2358"/>
    <lineage>
        <taxon>Bacteria</taxon>
        <taxon>Pseudomonadati</taxon>
        <taxon>Thermodesulfobacteriota</taxon>
        <taxon>Desulfomonilia</taxon>
        <taxon>Desulfomonilales</taxon>
        <taxon>Desulfomonilaceae</taxon>
        <taxon>Desulfomonile</taxon>
    </lineage>
</organism>
<accession>A0A9D6Z4J4</accession>
<feature type="transmembrane region" description="Helical" evidence="1">
    <location>
        <begin position="107"/>
        <end position="136"/>
    </location>
</feature>
<keyword evidence="1" id="KW-0812">Transmembrane</keyword>
<evidence type="ECO:0000313" key="3">
    <source>
        <dbReference type="Proteomes" id="UP000807825"/>
    </source>
</evidence>
<comment type="caution">
    <text evidence="2">The sequence shown here is derived from an EMBL/GenBank/DDBJ whole genome shotgun (WGS) entry which is preliminary data.</text>
</comment>
<feature type="transmembrane region" description="Helical" evidence="1">
    <location>
        <begin position="70"/>
        <end position="95"/>
    </location>
</feature>
<sequence>MALKPCRECGNEVSSDAFSCPKCGAPRPALPTWTGTGYEWKSQRKIFGIPLVHVAFGTNANGRVRIAKGVIAVGQMGIGLITVAQFGIGIIFGLGQFMLGLTVLAQFAGGLLVGIGQLATGVIAVGQFVAGIYGLAQTGWAKYLWSPHRTDMEAVALFYTVYTKLAGLFGF</sequence>
<dbReference type="Proteomes" id="UP000807825">
    <property type="component" value="Unassembled WGS sequence"/>
</dbReference>
<dbReference type="EMBL" id="JACRDE010000366">
    <property type="protein sequence ID" value="MBI5250602.1"/>
    <property type="molecule type" value="Genomic_DNA"/>
</dbReference>
<evidence type="ECO:0000256" key="1">
    <source>
        <dbReference type="SAM" id="Phobius"/>
    </source>
</evidence>
<keyword evidence="1" id="KW-1133">Transmembrane helix</keyword>
<keyword evidence="1" id="KW-0472">Membrane</keyword>
<gene>
    <name evidence="2" type="ORF">HY912_14020</name>
</gene>
<dbReference type="AlphaFoldDB" id="A0A9D6Z4J4"/>
<evidence type="ECO:0000313" key="2">
    <source>
        <dbReference type="EMBL" id="MBI5250602.1"/>
    </source>
</evidence>
<name>A0A9D6Z4J4_9BACT</name>